<gene>
    <name evidence="2" type="ORF">Metal_3394</name>
</gene>
<dbReference type="EMBL" id="CM001475">
    <property type="protein sequence ID" value="EIC31053.1"/>
    <property type="molecule type" value="Genomic_DNA"/>
</dbReference>
<name>H8GQR8_METAL</name>
<evidence type="ECO:0000313" key="3">
    <source>
        <dbReference type="Proteomes" id="UP000005090"/>
    </source>
</evidence>
<protein>
    <recommendedName>
        <fullName evidence="4">TubC N-terminal docking domain-containing protein</fullName>
    </recommendedName>
</protein>
<accession>H8GQR8</accession>
<dbReference type="RefSeq" id="WP_005374112.1">
    <property type="nucleotide sequence ID" value="NZ_CM001475.1"/>
</dbReference>
<dbReference type="AlphaFoldDB" id="H8GQR8"/>
<dbReference type="HOGENOM" id="CLU_1576659_0_0_6"/>
<feature type="compositionally biased region" description="Pro residues" evidence="1">
    <location>
        <begin position="95"/>
        <end position="105"/>
    </location>
</feature>
<evidence type="ECO:0000256" key="1">
    <source>
        <dbReference type="SAM" id="MobiDB-lite"/>
    </source>
</evidence>
<evidence type="ECO:0000313" key="2">
    <source>
        <dbReference type="EMBL" id="EIC31053.1"/>
    </source>
</evidence>
<evidence type="ECO:0008006" key="4">
    <source>
        <dbReference type="Google" id="ProtNLM"/>
    </source>
</evidence>
<dbReference type="STRING" id="686340.Metal_3394"/>
<sequence>MDALQRIKRAGFEVSLSGDTFTVSPASRLTPEQREFLKAHKAEIVKELSASDTTEPAPATDPLMVEIWTPSGTPMTTRARDAEHAAWLRQMNPRPENPAPKPDPAPRGQTISEAEHNAAGRYFRFLATWPDGRQCYLCQMPRMTIDEMQAQYPAATHIEPVMNEDYPHD</sequence>
<feature type="region of interest" description="Disordered" evidence="1">
    <location>
        <begin position="48"/>
        <end position="110"/>
    </location>
</feature>
<proteinExistence type="predicted"/>
<organism evidence="2 3">
    <name type="scientific">Methylomicrobium album BG8</name>
    <dbReference type="NCBI Taxonomy" id="686340"/>
    <lineage>
        <taxon>Bacteria</taxon>
        <taxon>Pseudomonadati</taxon>
        <taxon>Pseudomonadota</taxon>
        <taxon>Gammaproteobacteria</taxon>
        <taxon>Methylococcales</taxon>
        <taxon>Methylococcaceae</taxon>
        <taxon>Methylomicrobium</taxon>
    </lineage>
</organism>
<keyword evidence="3" id="KW-1185">Reference proteome</keyword>
<dbReference type="Proteomes" id="UP000005090">
    <property type="component" value="Chromosome"/>
</dbReference>
<reference evidence="2 3" key="1">
    <citation type="journal article" date="2013" name="Genome Announc.">
        <title>Genome Sequence of the Obligate Gammaproteobacterial Methanotroph Methylomicrobium album Strain BG8.</title>
        <authorList>
            <person name="Kits K.D."/>
            <person name="Kalyuzhnaya M.G."/>
            <person name="Klotz M.G."/>
            <person name="Jetten M.S."/>
            <person name="Op den Camp H.J."/>
            <person name="Vuilleumier S."/>
            <person name="Bringel F."/>
            <person name="Dispirito A.A."/>
            <person name="Murrell J.C."/>
            <person name="Bruce D."/>
            <person name="Cheng J.F."/>
            <person name="Copeland A."/>
            <person name="Goodwin L."/>
            <person name="Hauser L."/>
            <person name="Lajus A."/>
            <person name="Land M.L."/>
            <person name="Lapidus A."/>
            <person name="Lucas S."/>
            <person name="Medigue C."/>
            <person name="Pitluck S."/>
            <person name="Woyke T."/>
            <person name="Zeytun A."/>
            <person name="Stein L.Y."/>
        </authorList>
    </citation>
    <scope>NUCLEOTIDE SEQUENCE [LARGE SCALE GENOMIC DNA]</scope>
    <source>
        <strain evidence="2 3">BG8</strain>
    </source>
</reference>